<sequence>MNVKDRKKLGAMLEKWMPFFIITCTLIGAVLGSFLYYLFQGEFPYEVVMSGLIITVIFTVIEVIKQKRKKDKVPEADERVIQNISRYFAYISHGSLAIIFISLAGFTLIGQESFPILYLWILFFAYIWIVGIGTLIIKRR</sequence>
<feature type="transmembrane region" description="Helical" evidence="1">
    <location>
        <begin position="87"/>
        <end position="110"/>
    </location>
</feature>
<evidence type="ECO:0000313" key="2">
    <source>
        <dbReference type="EMBL" id="MDQ0207401.1"/>
    </source>
</evidence>
<dbReference type="RefSeq" id="WP_306982694.1">
    <property type="nucleotide sequence ID" value="NZ_JAUSUA010000003.1"/>
</dbReference>
<proteinExistence type="predicted"/>
<organism evidence="2 3">
    <name type="scientific">Alkalicoccobacillus murimartini</name>
    <dbReference type="NCBI Taxonomy" id="171685"/>
    <lineage>
        <taxon>Bacteria</taxon>
        <taxon>Bacillati</taxon>
        <taxon>Bacillota</taxon>
        <taxon>Bacilli</taxon>
        <taxon>Bacillales</taxon>
        <taxon>Bacillaceae</taxon>
        <taxon>Alkalicoccobacillus</taxon>
    </lineage>
</organism>
<dbReference type="Proteomes" id="UP001225034">
    <property type="component" value="Unassembled WGS sequence"/>
</dbReference>
<name>A0ABT9YI71_9BACI</name>
<protein>
    <submittedName>
        <fullName evidence="2">Magnesium-transporting ATPase (P-type)</fullName>
    </submittedName>
</protein>
<feature type="transmembrane region" description="Helical" evidence="1">
    <location>
        <begin position="116"/>
        <end position="137"/>
    </location>
</feature>
<gene>
    <name evidence="2" type="ORF">J2S05_002202</name>
</gene>
<dbReference type="EMBL" id="JAUSUA010000003">
    <property type="protein sequence ID" value="MDQ0207401.1"/>
    <property type="molecule type" value="Genomic_DNA"/>
</dbReference>
<keyword evidence="3" id="KW-1185">Reference proteome</keyword>
<comment type="caution">
    <text evidence="2">The sequence shown here is derived from an EMBL/GenBank/DDBJ whole genome shotgun (WGS) entry which is preliminary data.</text>
</comment>
<evidence type="ECO:0000256" key="1">
    <source>
        <dbReference type="SAM" id="Phobius"/>
    </source>
</evidence>
<accession>A0ABT9YI71</accession>
<keyword evidence="1" id="KW-0812">Transmembrane</keyword>
<feature type="transmembrane region" description="Helical" evidence="1">
    <location>
        <begin position="16"/>
        <end position="39"/>
    </location>
</feature>
<keyword evidence="1" id="KW-0472">Membrane</keyword>
<evidence type="ECO:0000313" key="3">
    <source>
        <dbReference type="Proteomes" id="UP001225034"/>
    </source>
</evidence>
<reference evidence="2 3" key="1">
    <citation type="submission" date="2023-07" db="EMBL/GenBank/DDBJ databases">
        <title>Genomic Encyclopedia of Type Strains, Phase IV (KMG-IV): sequencing the most valuable type-strain genomes for metagenomic binning, comparative biology and taxonomic classification.</title>
        <authorList>
            <person name="Goeker M."/>
        </authorList>
    </citation>
    <scope>NUCLEOTIDE SEQUENCE [LARGE SCALE GENOMIC DNA]</scope>
    <source>
        <strain evidence="2 3">DSM 19154</strain>
    </source>
</reference>
<keyword evidence="1" id="KW-1133">Transmembrane helix</keyword>
<feature type="transmembrane region" description="Helical" evidence="1">
    <location>
        <begin position="45"/>
        <end position="64"/>
    </location>
</feature>